<name>A0A645IKH4_9ZZZZ</name>
<comment type="caution">
    <text evidence="1">The sequence shown here is derived from an EMBL/GenBank/DDBJ whole genome shotgun (WGS) entry which is preliminary data.</text>
</comment>
<sequence length="129" mass="14288">MPFRLALGLAPLAAQKQIFLSEIPQVPLLDVVVQGLLADARPAGPVRVVELGYDGIWRISFVPDQARHLFHQGPVMPQLQIRPLRPSLQLGIKLGIFRIVLPHRAQVASQVFHHAPIQFAADGRLMLSQ</sequence>
<organism evidence="1">
    <name type="scientific">bioreactor metagenome</name>
    <dbReference type="NCBI Taxonomy" id="1076179"/>
    <lineage>
        <taxon>unclassified sequences</taxon>
        <taxon>metagenomes</taxon>
        <taxon>ecological metagenomes</taxon>
    </lineage>
</organism>
<proteinExistence type="predicted"/>
<dbReference type="AlphaFoldDB" id="A0A645IKH4"/>
<gene>
    <name evidence="1" type="ORF">SDC9_199005</name>
</gene>
<protein>
    <submittedName>
        <fullName evidence="1">Uncharacterized protein</fullName>
    </submittedName>
</protein>
<dbReference type="EMBL" id="VSSQ01116393">
    <property type="protein sequence ID" value="MPN51362.1"/>
    <property type="molecule type" value="Genomic_DNA"/>
</dbReference>
<accession>A0A645IKH4</accession>
<reference evidence="1" key="1">
    <citation type="submission" date="2019-08" db="EMBL/GenBank/DDBJ databases">
        <authorList>
            <person name="Kucharzyk K."/>
            <person name="Murdoch R.W."/>
            <person name="Higgins S."/>
            <person name="Loffler F."/>
        </authorList>
    </citation>
    <scope>NUCLEOTIDE SEQUENCE</scope>
</reference>
<evidence type="ECO:0000313" key="1">
    <source>
        <dbReference type="EMBL" id="MPN51362.1"/>
    </source>
</evidence>